<sequence>MKSTSTLPQASMQNVNSWGIVSFPICISSEWMPCSIQYEKSEENSTSC</sequence>
<name>A0A2C9WNN6_MANES</name>
<dbReference type="EMBL" id="CM004387">
    <property type="protein sequence ID" value="OAY62053.1"/>
    <property type="molecule type" value="Genomic_DNA"/>
</dbReference>
<organism evidence="1">
    <name type="scientific">Manihot esculenta</name>
    <name type="common">Cassava</name>
    <name type="synonym">Jatropha manihot</name>
    <dbReference type="NCBI Taxonomy" id="3983"/>
    <lineage>
        <taxon>Eukaryota</taxon>
        <taxon>Viridiplantae</taxon>
        <taxon>Streptophyta</taxon>
        <taxon>Embryophyta</taxon>
        <taxon>Tracheophyta</taxon>
        <taxon>Spermatophyta</taxon>
        <taxon>Magnoliopsida</taxon>
        <taxon>eudicotyledons</taxon>
        <taxon>Gunneridae</taxon>
        <taxon>Pentapetalae</taxon>
        <taxon>rosids</taxon>
        <taxon>fabids</taxon>
        <taxon>Malpighiales</taxon>
        <taxon>Euphorbiaceae</taxon>
        <taxon>Crotonoideae</taxon>
        <taxon>Manihoteae</taxon>
        <taxon>Manihot</taxon>
    </lineage>
</organism>
<protein>
    <submittedName>
        <fullName evidence="1">Uncharacterized protein</fullName>
    </submittedName>
</protein>
<proteinExistence type="predicted"/>
<gene>
    <name evidence="1" type="ORF">MANES_01G238500</name>
</gene>
<accession>A0A2C9WNN6</accession>
<evidence type="ECO:0000313" key="1">
    <source>
        <dbReference type="EMBL" id="OAY62053.1"/>
    </source>
</evidence>
<dbReference type="AlphaFoldDB" id="A0A2C9WNN6"/>
<reference evidence="1" key="1">
    <citation type="submission" date="2016-02" db="EMBL/GenBank/DDBJ databases">
        <title>WGS assembly of Manihot esculenta.</title>
        <authorList>
            <person name="Bredeson J.V."/>
            <person name="Prochnik S.E."/>
            <person name="Lyons J.B."/>
            <person name="Schmutz J."/>
            <person name="Grimwood J."/>
            <person name="Vrebalov J."/>
            <person name="Bart R.S."/>
            <person name="Amuge T."/>
            <person name="Ferguson M.E."/>
            <person name="Green R."/>
            <person name="Putnam N."/>
            <person name="Stites J."/>
            <person name="Rounsley S."/>
            <person name="Rokhsar D.S."/>
        </authorList>
    </citation>
    <scope>NUCLEOTIDE SEQUENCE [LARGE SCALE GENOMIC DNA]</scope>
    <source>
        <tissue evidence="1">Leaf</tissue>
    </source>
</reference>